<evidence type="ECO:0000256" key="1">
    <source>
        <dbReference type="SAM" id="MobiDB-lite"/>
    </source>
</evidence>
<comment type="caution">
    <text evidence="2">The sequence shown here is derived from an EMBL/GenBank/DDBJ whole genome shotgun (WGS) entry which is preliminary data.</text>
</comment>
<dbReference type="Proteomes" id="UP001531129">
    <property type="component" value="Unassembled WGS sequence"/>
</dbReference>
<proteinExistence type="predicted"/>
<dbReference type="EMBL" id="JBAMYC010000041">
    <property type="protein sequence ID" value="MEI1253070.1"/>
    <property type="molecule type" value="Genomic_DNA"/>
</dbReference>
<keyword evidence="3" id="KW-1185">Reference proteome</keyword>
<gene>
    <name evidence="2" type="ORF">V8Q02_34615</name>
</gene>
<evidence type="ECO:0000313" key="3">
    <source>
        <dbReference type="Proteomes" id="UP001531129"/>
    </source>
</evidence>
<sequence>QAHIPVVAEDSLPSGASLDSDAAAVAEEPVNDGAREIVPSDPTEASSTHSMVSPAIAEQPADEPLPSPEEPRATVSDKLPGRAQRKLRKARSRARSNARQSRPDGQGSQKSPPPVQDELPGLEAENMRLKALFCARLKTENATLREMLARFS</sequence>
<reference evidence="2 3" key="1">
    <citation type="submission" date="2024-01" db="EMBL/GenBank/DDBJ databases">
        <title>Draft genome sequences of three bacterial strains isolated from Acacia saligna represent a potential new species within the genus Rhizobium.</title>
        <authorList>
            <person name="Tambong J.T."/>
            <person name="Mnasri B."/>
        </authorList>
    </citation>
    <scope>NUCLEOTIDE SEQUENCE [LARGE SCALE GENOMIC DNA]</scope>
    <source>
        <strain evidence="2 3">1AS12I</strain>
    </source>
</reference>
<evidence type="ECO:0008006" key="4">
    <source>
        <dbReference type="Google" id="ProtNLM"/>
    </source>
</evidence>
<organism evidence="2 3">
    <name type="scientific">Rhizobium aouanii</name>
    <dbReference type="NCBI Taxonomy" id="3118145"/>
    <lineage>
        <taxon>Bacteria</taxon>
        <taxon>Pseudomonadati</taxon>
        <taxon>Pseudomonadota</taxon>
        <taxon>Alphaproteobacteria</taxon>
        <taxon>Hyphomicrobiales</taxon>
        <taxon>Rhizobiaceae</taxon>
        <taxon>Rhizobium/Agrobacterium group</taxon>
        <taxon>Rhizobium</taxon>
    </lineage>
</organism>
<feature type="region of interest" description="Disordered" evidence="1">
    <location>
        <begin position="1"/>
        <end position="123"/>
    </location>
</feature>
<feature type="compositionally biased region" description="Basic residues" evidence="1">
    <location>
        <begin position="83"/>
        <end position="96"/>
    </location>
</feature>
<evidence type="ECO:0000313" key="2">
    <source>
        <dbReference type="EMBL" id="MEI1253070.1"/>
    </source>
</evidence>
<name>A0ABU8CW75_9HYPH</name>
<accession>A0ABU8CW75</accession>
<protein>
    <recommendedName>
        <fullName evidence="4">BZIP domain-containing protein</fullName>
    </recommendedName>
</protein>
<feature type="non-terminal residue" evidence="2">
    <location>
        <position position="1"/>
    </location>
</feature>